<accession>A0A238UNN3</accession>
<evidence type="ECO:0000256" key="1">
    <source>
        <dbReference type="ARBA" id="ARBA00005417"/>
    </source>
</evidence>
<dbReference type="RefSeq" id="WP_089334658.1">
    <property type="nucleotide sequence ID" value="NZ_FZNO01000001.1"/>
</dbReference>
<dbReference type="SMART" id="SM00382">
    <property type="entry name" value="AAA"/>
    <property type="match status" value="1"/>
</dbReference>
<dbReference type="InterPro" id="IPR003439">
    <property type="entry name" value="ABC_transporter-like_ATP-bd"/>
</dbReference>
<dbReference type="GO" id="GO:0015807">
    <property type="term" value="P:L-amino acid transport"/>
    <property type="evidence" value="ECO:0007669"/>
    <property type="project" value="TreeGrafter"/>
</dbReference>
<proteinExistence type="inferred from homology"/>
<evidence type="ECO:0000256" key="5">
    <source>
        <dbReference type="ARBA" id="ARBA00022970"/>
    </source>
</evidence>
<dbReference type="GO" id="GO:0005524">
    <property type="term" value="F:ATP binding"/>
    <property type="evidence" value="ECO:0007669"/>
    <property type="project" value="UniProtKB-KW"/>
</dbReference>
<evidence type="ECO:0000313" key="8">
    <source>
        <dbReference type="EMBL" id="SNR23690.1"/>
    </source>
</evidence>
<evidence type="ECO:0000256" key="2">
    <source>
        <dbReference type="ARBA" id="ARBA00022448"/>
    </source>
</evidence>
<dbReference type="PANTHER" id="PTHR43820">
    <property type="entry name" value="HIGH-AFFINITY BRANCHED-CHAIN AMINO ACID TRANSPORT ATP-BINDING PROTEIN LIVF"/>
    <property type="match status" value="1"/>
</dbReference>
<evidence type="ECO:0000256" key="6">
    <source>
        <dbReference type="SAM" id="MobiDB-lite"/>
    </source>
</evidence>
<evidence type="ECO:0000256" key="3">
    <source>
        <dbReference type="ARBA" id="ARBA00022741"/>
    </source>
</evidence>
<dbReference type="Pfam" id="PF00005">
    <property type="entry name" value="ABC_tran"/>
    <property type="match status" value="1"/>
</dbReference>
<dbReference type="GO" id="GO:0016887">
    <property type="term" value="F:ATP hydrolysis activity"/>
    <property type="evidence" value="ECO:0007669"/>
    <property type="project" value="InterPro"/>
</dbReference>
<feature type="domain" description="ABC transporter" evidence="7">
    <location>
        <begin position="3"/>
        <end position="237"/>
    </location>
</feature>
<organism evidence="8 9">
    <name type="scientific">Blastococcus mobilis</name>
    <dbReference type="NCBI Taxonomy" id="1938746"/>
    <lineage>
        <taxon>Bacteria</taxon>
        <taxon>Bacillati</taxon>
        <taxon>Actinomycetota</taxon>
        <taxon>Actinomycetes</taxon>
        <taxon>Geodermatophilales</taxon>
        <taxon>Geodermatophilaceae</taxon>
        <taxon>Blastococcus</taxon>
    </lineage>
</organism>
<keyword evidence="2" id="KW-0813">Transport</keyword>
<dbReference type="InterPro" id="IPR027417">
    <property type="entry name" value="P-loop_NTPase"/>
</dbReference>
<reference evidence="8 9" key="1">
    <citation type="submission" date="2017-06" db="EMBL/GenBank/DDBJ databases">
        <authorList>
            <person name="Kim H.J."/>
            <person name="Triplett B.A."/>
        </authorList>
    </citation>
    <scope>NUCLEOTIDE SEQUENCE [LARGE SCALE GENOMIC DNA]</scope>
    <source>
        <strain evidence="8 9">DSM 44272</strain>
    </source>
</reference>
<dbReference type="GO" id="GO:0015658">
    <property type="term" value="F:branched-chain amino acid transmembrane transporter activity"/>
    <property type="evidence" value="ECO:0007669"/>
    <property type="project" value="TreeGrafter"/>
</dbReference>
<dbReference type="EMBL" id="FZNO01000001">
    <property type="protein sequence ID" value="SNR23690.1"/>
    <property type="molecule type" value="Genomic_DNA"/>
</dbReference>
<dbReference type="Gene3D" id="3.40.50.300">
    <property type="entry name" value="P-loop containing nucleotide triphosphate hydrolases"/>
    <property type="match status" value="1"/>
</dbReference>
<dbReference type="InterPro" id="IPR017871">
    <property type="entry name" value="ABC_transporter-like_CS"/>
</dbReference>
<dbReference type="AlphaFoldDB" id="A0A238UNN3"/>
<dbReference type="InterPro" id="IPR003593">
    <property type="entry name" value="AAA+_ATPase"/>
</dbReference>
<feature type="region of interest" description="Disordered" evidence="6">
    <location>
        <begin position="241"/>
        <end position="260"/>
    </location>
</feature>
<dbReference type="Proteomes" id="UP000198403">
    <property type="component" value="Unassembled WGS sequence"/>
</dbReference>
<dbReference type="PANTHER" id="PTHR43820:SF4">
    <property type="entry name" value="HIGH-AFFINITY BRANCHED-CHAIN AMINO ACID TRANSPORT ATP-BINDING PROTEIN LIVF"/>
    <property type="match status" value="1"/>
</dbReference>
<name>A0A238UNN3_9ACTN</name>
<dbReference type="OrthoDB" id="9776369at2"/>
<sequence length="260" mass="27298">MSLEVRGLSAGYGRLSVLHGLDLEAADGRLVAVIGANGAGKTTLLRALSGLIPVSGGSVTLAGVDVTGYGPERLAREGLAHVPENRLVFPSLTVEDNLRLGAYTRRREPAAERRRVRDRALALFPRLEPRLQQAPGTLSGGEQQMLAIARGLMARPRVLVLDEPSVGLAPRLVGEIFAALGRLRDDGLTLVAVEQNARAAFAVADHVYVMDRGRVVLHGDAATLASDPRVTAAFLGGGFSEATSPVEGPAPDAAEEAGHR</sequence>
<gene>
    <name evidence="8" type="ORF">SAMN06272737_101145</name>
</gene>
<dbReference type="InterPro" id="IPR052156">
    <property type="entry name" value="BCAA_Transport_ATP-bd_LivF"/>
</dbReference>
<dbReference type="SUPFAM" id="SSF52540">
    <property type="entry name" value="P-loop containing nucleoside triphosphate hydrolases"/>
    <property type="match status" value="1"/>
</dbReference>
<protein>
    <submittedName>
        <fullName evidence="8">Amino acid/amide ABC transporter ATP-binding protein 2, HAAT family</fullName>
    </submittedName>
</protein>
<evidence type="ECO:0000259" key="7">
    <source>
        <dbReference type="PROSITE" id="PS50893"/>
    </source>
</evidence>
<keyword evidence="4 8" id="KW-0067">ATP-binding</keyword>
<dbReference type="PROSITE" id="PS00211">
    <property type="entry name" value="ABC_TRANSPORTER_1"/>
    <property type="match status" value="1"/>
</dbReference>
<dbReference type="PROSITE" id="PS50893">
    <property type="entry name" value="ABC_TRANSPORTER_2"/>
    <property type="match status" value="1"/>
</dbReference>
<keyword evidence="3" id="KW-0547">Nucleotide-binding</keyword>
<evidence type="ECO:0000256" key="4">
    <source>
        <dbReference type="ARBA" id="ARBA00022840"/>
    </source>
</evidence>
<evidence type="ECO:0000313" key="9">
    <source>
        <dbReference type="Proteomes" id="UP000198403"/>
    </source>
</evidence>
<keyword evidence="9" id="KW-1185">Reference proteome</keyword>
<keyword evidence="5" id="KW-0029">Amino-acid transport</keyword>
<comment type="similarity">
    <text evidence="1">Belongs to the ABC transporter superfamily.</text>
</comment>
<dbReference type="CDD" id="cd03224">
    <property type="entry name" value="ABC_TM1139_LivF_branched"/>
    <property type="match status" value="1"/>
</dbReference>